<feature type="region of interest" description="Disordered" evidence="2">
    <location>
        <begin position="17"/>
        <end position="65"/>
    </location>
</feature>
<accession>A0AAN7VJH0</accession>
<evidence type="ECO:0000256" key="2">
    <source>
        <dbReference type="SAM" id="MobiDB-lite"/>
    </source>
</evidence>
<evidence type="ECO:0000313" key="4">
    <source>
        <dbReference type="EMBL" id="KAK5646646.1"/>
    </source>
</evidence>
<dbReference type="AlphaFoldDB" id="A0AAN7VJH0"/>
<feature type="domain" description="PIH1D1/2/3 CS-like" evidence="3">
    <location>
        <begin position="87"/>
        <end position="181"/>
    </location>
</feature>
<name>A0AAN7VJH0_9COLE</name>
<dbReference type="Proteomes" id="UP001329430">
    <property type="component" value="Chromosome 3"/>
</dbReference>
<dbReference type="GO" id="GO:0005737">
    <property type="term" value="C:cytoplasm"/>
    <property type="evidence" value="ECO:0007669"/>
    <property type="project" value="TreeGrafter"/>
</dbReference>
<comment type="caution">
    <text evidence="4">The sequence shown here is derived from an EMBL/GenBank/DDBJ whole genome shotgun (WGS) entry which is preliminary data.</text>
</comment>
<evidence type="ECO:0000259" key="3">
    <source>
        <dbReference type="Pfam" id="PF18201"/>
    </source>
</evidence>
<proteinExistence type="inferred from homology"/>
<dbReference type="PANTHER" id="PTHR21083">
    <property type="entry name" value="TWISTER"/>
    <property type="match status" value="1"/>
</dbReference>
<dbReference type="Pfam" id="PF18201">
    <property type="entry name" value="PIH1_CS"/>
    <property type="match status" value="1"/>
</dbReference>
<dbReference type="InterPro" id="IPR041442">
    <property type="entry name" value="PIH1D1/2/3_CS-like"/>
</dbReference>
<dbReference type="GO" id="GO:0051087">
    <property type="term" value="F:protein-folding chaperone binding"/>
    <property type="evidence" value="ECO:0007669"/>
    <property type="project" value="InterPro"/>
</dbReference>
<gene>
    <name evidence="4" type="ORF">RI129_005110</name>
</gene>
<dbReference type="GO" id="GO:0070286">
    <property type="term" value="P:axonemal dynein complex assembly"/>
    <property type="evidence" value="ECO:0007669"/>
    <property type="project" value="InterPro"/>
</dbReference>
<dbReference type="GO" id="GO:0045505">
    <property type="term" value="F:dynein intermediate chain binding"/>
    <property type="evidence" value="ECO:0007669"/>
    <property type="project" value="TreeGrafter"/>
</dbReference>
<dbReference type="InterPro" id="IPR026697">
    <property type="entry name" value="DNAAF6"/>
</dbReference>
<dbReference type="CDD" id="cd06463">
    <property type="entry name" value="p23_like"/>
    <property type="match status" value="1"/>
</dbReference>
<organism evidence="4 5">
    <name type="scientific">Pyrocoelia pectoralis</name>
    <dbReference type="NCBI Taxonomy" id="417401"/>
    <lineage>
        <taxon>Eukaryota</taxon>
        <taxon>Metazoa</taxon>
        <taxon>Ecdysozoa</taxon>
        <taxon>Arthropoda</taxon>
        <taxon>Hexapoda</taxon>
        <taxon>Insecta</taxon>
        <taxon>Pterygota</taxon>
        <taxon>Neoptera</taxon>
        <taxon>Endopterygota</taxon>
        <taxon>Coleoptera</taxon>
        <taxon>Polyphaga</taxon>
        <taxon>Elateriformia</taxon>
        <taxon>Elateroidea</taxon>
        <taxon>Lampyridae</taxon>
        <taxon>Lampyrinae</taxon>
        <taxon>Pyrocoelia</taxon>
    </lineage>
</organism>
<dbReference type="EMBL" id="JAVRBK010000003">
    <property type="protein sequence ID" value="KAK5646646.1"/>
    <property type="molecule type" value="Genomic_DNA"/>
</dbReference>
<dbReference type="PANTHER" id="PTHR21083:SF0">
    <property type="entry name" value="DYNEIN AXONEMAL ASSEMBLY FACTOR 6"/>
    <property type="match status" value="1"/>
</dbReference>
<comment type="similarity">
    <text evidence="1">Belongs to the PIH1 family.</text>
</comment>
<evidence type="ECO:0000313" key="5">
    <source>
        <dbReference type="Proteomes" id="UP001329430"/>
    </source>
</evidence>
<sequence length="191" mass="22074">MDFDGCDILKLAELLKPKKEFDTESDSEDEGARNPEEPSPNDGRKPKQSVYSKLPPEKSKFDINDPESEEALYFAKETTINSDWRKSPQWDVSYKQQVTASDVYLQMSAKSTSTASCEDMILTIHLPEEDFRNIDLKITETCLKLVSPKYRLEVPLQQPVDPQRGNAQWDKDSEKLIVTLRMNREFDFINF</sequence>
<protein>
    <recommendedName>
        <fullName evidence="3">PIH1D1/2/3 CS-like domain-containing protein</fullName>
    </recommendedName>
</protein>
<reference evidence="4 5" key="1">
    <citation type="journal article" date="2024" name="Insects">
        <title>An Improved Chromosome-Level Genome Assembly of the Firefly Pyrocoelia pectoralis.</title>
        <authorList>
            <person name="Fu X."/>
            <person name="Meyer-Rochow V.B."/>
            <person name="Ballantyne L."/>
            <person name="Zhu X."/>
        </authorList>
    </citation>
    <scope>NUCLEOTIDE SEQUENCE [LARGE SCALE GENOMIC DNA]</scope>
    <source>
        <strain evidence="4">XCY_ONT2</strain>
    </source>
</reference>
<keyword evidence="5" id="KW-1185">Reference proteome</keyword>
<evidence type="ECO:0000256" key="1">
    <source>
        <dbReference type="ARBA" id="ARBA00008511"/>
    </source>
</evidence>